<gene>
    <name evidence="1" type="ORF">L6452_06547</name>
</gene>
<name>A0ACB9EJ74_ARCLA</name>
<dbReference type="EMBL" id="CM042048">
    <property type="protein sequence ID" value="KAI3758974.1"/>
    <property type="molecule type" value="Genomic_DNA"/>
</dbReference>
<accession>A0ACB9EJ74</accession>
<dbReference type="Proteomes" id="UP001055879">
    <property type="component" value="Linkage Group LG02"/>
</dbReference>
<evidence type="ECO:0000313" key="2">
    <source>
        <dbReference type="Proteomes" id="UP001055879"/>
    </source>
</evidence>
<reference evidence="1 2" key="2">
    <citation type="journal article" date="2022" name="Mol. Ecol. Resour.">
        <title>The genomes of chicory, endive, great burdock and yacon provide insights into Asteraceae paleo-polyploidization history and plant inulin production.</title>
        <authorList>
            <person name="Fan W."/>
            <person name="Wang S."/>
            <person name="Wang H."/>
            <person name="Wang A."/>
            <person name="Jiang F."/>
            <person name="Liu H."/>
            <person name="Zhao H."/>
            <person name="Xu D."/>
            <person name="Zhang Y."/>
        </authorList>
    </citation>
    <scope>NUCLEOTIDE SEQUENCE [LARGE SCALE GENOMIC DNA]</scope>
    <source>
        <strain evidence="2">cv. Niubang</strain>
    </source>
</reference>
<reference evidence="2" key="1">
    <citation type="journal article" date="2022" name="Mol. Ecol. Resour.">
        <title>The genomes of chicory, endive, great burdock and yacon provide insights into Asteraceae palaeo-polyploidization history and plant inulin production.</title>
        <authorList>
            <person name="Fan W."/>
            <person name="Wang S."/>
            <person name="Wang H."/>
            <person name="Wang A."/>
            <person name="Jiang F."/>
            <person name="Liu H."/>
            <person name="Zhao H."/>
            <person name="Xu D."/>
            <person name="Zhang Y."/>
        </authorList>
    </citation>
    <scope>NUCLEOTIDE SEQUENCE [LARGE SCALE GENOMIC DNA]</scope>
    <source>
        <strain evidence="2">cv. Niubang</strain>
    </source>
</reference>
<proteinExistence type="predicted"/>
<sequence length="113" mass="12518">MSSFLSLFSLDLQITRLSSFSPFLQSRFLIKTIVGFFLCSITISGKHPPWPPSRQPLLTSHAPVPLIPGSGQAVAIRVIADRCAFYNCRLLGILSIKSYTQQQGKMMLSKTDT</sequence>
<protein>
    <submittedName>
        <fullName evidence="1">Uncharacterized protein</fullName>
    </submittedName>
</protein>
<keyword evidence="2" id="KW-1185">Reference proteome</keyword>
<organism evidence="1 2">
    <name type="scientific">Arctium lappa</name>
    <name type="common">Greater burdock</name>
    <name type="synonym">Lappa major</name>
    <dbReference type="NCBI Taxonomy" id="4217"/>
    <lineage>
        <taxon>Eukaryota</taxon>
        <taxon>Viridiplantae</taxon>
        <taxon>Streptophyta</taxon>
        <taxon>Embryophyta</taxon>
        <taxon>Tracheophyta</taxon>
        <taxon>Spermatophyta</taxon>
        <taxon>Magnoliopsida</taxon>
        <taxon>eudicotyledons</taxon>
        <taxon>Gunneridae</taxon>
        <taxon>Pentapetalae</taxon>
        <taxon>asterids</taxon>
        <taxon>campanulids</taxon>
        <taxon>Asterales</taxon>
        <taxon>Asteraceae</taxon>
        <taxon>Carduoideae</taxon>
        <taxon>Cardueae</taxon>
        <taxon>Arctiinae</taxon>
        <taxon>Arctium</taxon>
    </lineage>
</organism>
<comment type="caution">
    <text evidence="1">The sequence shown here is derived from an EMBL/GenBank/DDBJ whole genome shotgun (WGS) entry which is preliminary data.</text>
</comment>
<evidence type="ECO:0000313" key="1">
    <source>
        <dbReference type="EMBL" id="KAI3758974.1"/>
    </source>
</evidence>